<evidence type="ECO:0000313" key="2">
    <source>
        <dbReference type="EMBL" id="MBB6452012.1"/>
    </source>
</evidence>
<sequence>MPNAIGIVRRMDDLGRVVIPIEVRRAHGWESGTPLEMLASDEGIVVRKYKSNHEKEQTLNALKSLLPVVNGRATKNVLEQVISYVEAN</sequence>
<dbReference type="InterPro" id="IPR037914">
    <property type="entry name" value="SpoVT-AbrB_sf"/>
</dbReference>
<dbReference type="PANTHER" id="PTHR36432:SF4">
    <property type="entry name" value="TRANSITION STATE REGULATOR ABH-RELATED"/>
    <property type="match status" value="1"/>
</dbReference>
<name>A0A841Q1L4_9BACI</name>
<dbReference type="SMART" id="SM00966">
    <property type="entry name" value="SpoVT_AbrB"/>
    <property type="match status" value="1"/>
</dbReference>
<dbReference type="InterPro" id="IPR007159">
    <property type="entry name" value="SpoVT-AbrB_dom"/>
</dbReference>
<dbReference type="InterPro" id="IPR052731">
    <property type="entry name" value="B_subtilis_Trans_State_Reg"/>
</dbReference>
<evidence type="ECO:0000313" key="3">
    <source>
        <dbReference type="Proteomes" id="UP000581688"/>
    </source>
</evidence>
<evidence type="ECO:0000259" key="1">
    <source>
        <dbReference type="SMART" id="SM00966"/>
    </source>
</evidence>
<proteinExistence type="predicted"/>
<gene>
    <name evidence="2" type="ORF">HNQ94_000433</name>
</gene>
<dbReference type="AlphaFoldDB" id="A0A841Q1L4"/>
<organism evidence="2 3">
    <name type="scientific">Salirhabdus euzebyi</name>
    <dbReference type="NCBI Taxonomy" id="394506"/>
    <lineage>
        <taxon>Bacteria</taxon>
        <taxon>Bacillati</taxon>
        <taxon>Bacillota</taxon>
        <taxon>Bacilli</taxon>
        <taxon>Bacillales</taxon>
        <taxon>Bacillaceae</taxon>
        <taxon>Salirhabdus</taxon>
    </lineage>
</organism>
<dbReference type="EMBL" id="JACHGH010000001">
    <property type="protein sequence ID" value="MBB6452012.1"/>
    <property type="molecule type" value="Genomic_DNA"/>
</dbReference>
<feature type="domain" description="SpoVT-AbrB" evidence="1">
    <location>
        <begin position="9"/>
        <end position="54"/>
    </location>
</feature>
<dbReference type="GO" id="GO:0003677">
    <property type="term" value="F:DNA binding"/>
    <property type="evidence" value="ECO:0007669"/>
    <property type="project" value="InterPro"/>
</dbReference>
<dbReference type="Proteomes" id="UP000581688">
    <property type="component" value="Unassembled WGS sequence"/>
</dbReference>
<dbReference type="RefSeq" id="WP_174494436.1">
    <property type="nucleotide sequence ID" value="NZ_CADDWK010000001.1"/>
</dbReference>
<dbReference type="NCBIfam" id="TIGR01439">
    <property type="entry name" value="lp_hng_hel_AbrB"/>
    <property type="match status" value="1"/>
</dbReference>
<dbReference type="SUPFAM" id="SSF89447">
    <property type="entry name" value="AbrB/MazE/MraZ-like"/>
    <property type="match status" value="1"/>
</dbReference>
<dbReference type="Gene3D" id="2.10.260.10">
    <property type="match status" value="1"/>
</dbReference>
<dbReference type="Pfam" id="PF04014">
    <property type="entry name" value="MazE_antitoxin"/>
    <property type="match status" value="1"/>
</dbReference>
<keyword evidence="3" id="KW-1185">Reference proteome</keyword>
<protein>
    <submittedName>
        <fullName evidence="2">AbrB family transcriptional regulator (Stage V sporulation protein T)</fullName>
    </submittedName>
</protein>
<comment type="caution">
    <text evidence="2">The sequence shown here is derived from an EMBL/GenBank/DDBJ whole genome shotgun (WGS) entry which is preliminary data.</text>
</comment>
<accession>A0A841Q1L4</accession>
<reference evidence="2 3" key="1">
    <citation type="submission" date="2020-08" db="EMBL/GenBank/DDBJ databases">
        <title>Genomic Encyclopedia of Type Strains, Phase IV (KMG-IV): sequencing the most valuable type-strain genomes for metagenomic binning, comparative biology and taxonomic classification.</title>
        <authorList>
            <person name="Goeker M."/>
        </authorList>
    </citation>
    <scope>NUCLEOTIDE SEQUENCE [LARGE SCALE GENOMIC DNA]</scope>
    <source>
        <strain evidence="2 3">DSM 19612</strain>
    </source>
</reference>
<dbReference type="PANTHER" id="PTHR36432">
    <property type="match status" value="1"/>
</dbReference>